<evidence type="ECO:0000256" key="2">
    <source>
        <dbReference type="ARBA" id="ARBA00016807"/>
    </source>
</evidence>
<sequence length="165" mass="19614">MCCKFSEAEKIILIDLATHYKDMIENKRSDMITCKKDKYWKVIEYYEIMNKILHNKPEITPVAACSSSKGLVTHKLSSTDKSTSETNTDEEHFSDDKIKNTSTYTSSFFRKRSAAANSIERRHQDKIRRQDEFLNYFSDYLNILRNKTKYLRRFTTLKMHSDKHY</sequence>
<accession>A0A195DX59</accession>
<dbReference type="EMBL" id="KQ980199">
    <property type="protein sequence ID" value="KYN17302.1"/>
    <property type="molecule type" value="Genomic_DNA"/>
</dbReference>
<reference evidence="7 8" key="1">
    <citation type="submission" date="2015-09" db="EMBL/GenBank/DDBJ databases">
        <title>Trachymyrmex cornetzi WGS genome.</title>
        <authorList>
            <person name="Nygaard S."/>
            <person name="Hu H."/>
            <person name="Boomsma J."/>
            <person name="Zhang G."/>
        </authorList>
    </citation>
    <scope>NUCLEOTIDE SEQUENCE [LARGE SCALE GENOMIC DNA]</scope>
    <source>
        <strain evidence="7">Tcor2-1</strain>
        <tissue evidence="7">Whole body</tissue>
    </source>
</reference>
<name>A0A195DX59_9HYME</name>
<dbReference type="Pfam" id="PF13873">
    <property type="entry name" value="Myb_DNA-bind_5"/>
    <property type="match status" value="1"/>
</dbReference>
<keyword evidence="4" id="KW-0804">Transcription</keyword>
<evidence type="ECO:0000259" key="6">
    <source>
        <dbReference type="Pfam" id="PF13873"/>
    </source>
</evidence>
<organism evidence="7 8">
    <name type="scientific">Trachymyrmex cornetzi</name>
    <dbReference type="NCBI Taxonomy" id="471704"/>
    <lineage>
        <taxon>Eukaryota</taxon>
        <taxon>Metazoa</taxon>
        <taxon>Ecdysozoa</taxon>
        <taxon>Arthropoda</taxon>
        <taxon>Hexapoda</taxon>
        <taxon>Insecta</taxon>
        <taxon>Pterygota</taxon>
        <taxon>Neoptera</taxon>
        <taxon>Endopterygota</taxon>
        <taxon>Hymenoptera</taxon>
        <taxon>Apocrita</taxon>
        <taxon>Aculeata</taxon>
        <taxon>Formicoidea</taxon>
        <taxon>Formicidae</taxon>
        <taxon>Myrmicinae</taxon>
        <taxon>Trachymyrmex</taxon>
    </lineage>
</organism>
<evidence type="ECO:0000256" key="3">
    <source>
        <dbReference type="ARBA" id="ARBA00023015"/>
    </source>
</evidence>
<protein>
    <recommendedName>
        <fullName evidence="2">Regulatory protein zeste</fullName>
    </recommendedName>
</protein>
<comment type="function">
    <text evidence="5">Involved in transvection phenomena (= synapsis-dependent gene expression), where the synaptic pairing of chromosomes carrying genes with which zeste interacts influences the expression of these genes. Zeste binds to DNA and stimulates transcription from a nearby promoter.</text>
</comment>
<dbReference type="InterPro" id="IPR028002">
    <property type="entry name" value="Myb_DNA-bind_5"/>
</dbReference>
<evidence type="ECO:0000256" key="5">
    <source>
        <dbReference type="ARBA" id="ARBA00025466"/>
    </source>
</evidence>
<proteinExistence type="predicted"/>
<comment type="subunit">
    <text evidence="1">Self-associates forming complexes of several hundred monomers.</text>
</comment>
<dbReference type="AlphaFoldDB" id="A0A195DX59"/>
<evidence type="ECO:0000313" key="8">
    <source>
        <dbReference type="Proteomes" id="UP000078492"/>
    </source>
</evidence>
<dbReference type="Proteomes" id="UP000078492">
    <property type="component" value="Unassembled WGS sequence"/>
</dbReference>
<gene>
    <name evidence="7" type="ORF">ALC57_10428</name>
</gene>
<evidence type="ECO:0000256" key="1">
    <source>
        <dbReference type="ARBA" id="ARBA00011764"/>
    </source>
</evidence>
<keyword evidence="8" id="KW-1185">Reference proteome</keyword>
<feature type="domain" description="Myb/SANT-like DNA-binding" evidence="6">
    <location>
        <begin position="4"/>
        <end position="44"/>
    </location>
</feature>
<evidence type="ECO:0000313" key="7">
    <source>
        <dbReference type="EMBL" id="KYN17302.1"/>
    </source>
</evidence>
<evidence type="ECO:0000256" key="4">
    <source>
        <dbReference type="ARBA" id="ARBA00023163"/>
    </source>
</evidence>
<keyword evidence="3" id="KW-0805">Transcription regulation</keyword>